<dbReference type="SUPFAM" id="SSF47986">
    <property type="entry name" value="DEATH domain"/>
    <property type="match status" value="1"/>
</dbReference>
<dbReference type="GO" id="GO:0006915">
    <property type="term" value="P:apoptotic process"/>
    <property type="evidence" value="ECO:0007669"/>
    <property type="project" value="UniProtKB-KW"/>
</dbReference>
<dbReference type="AlphaFoldDB" id="A0A1I8GP16"/>
<dbReference type="InterPro" id="IPR033139">
    <property type="entry name" value="Caspase_cys_AS"/>
</dbReference>
<evidence type="ECO:0000256" key="1">
    <source>
        <dbReference type="ARBA" id="ARBA00010134"/>
    </source>
</evidence>
<dbReference type="Pfam" id="PF00656">
    <property type="entry name" value="Peptidase_C14"/>
    <property type="match status" value="1"/>
</dbReference>
<feature type="region of interest" description="Disordered" evidence="8">
    <location>
        <begin position="219"/>
        <end position="279"/>
    </location>
</feature>
<evidence type="ECO:0000259" key="11">
    <source>
        <dbReference type="PROSITE" id="PS50209"/>
    </source>
</evidence>
<evidence type="ECO:0000259" key="9">
    <source>
        <dbReference type="PROSITE" id="PS50207"/>
    </source>
</evidence>
<evidence type="ECO:0000256" key="4">
    <source>
        <dbReference type="ARBA" id="ARBA00022801"/>
    </source>
</evidence>
<feature type="domain" description="Caspase family p10" evidence="9">
    <location>
        <begin position="486"/>
        <end position="574"/>
    </location>
</feature>
<evidence type="ECO:0000256" key="7">
    <source>
        <dbReference type="RuleBase" id="RU003971"/>
    </source>
</evidence>
<dbReference type="SUPFAM" id="SSF52129">
    <property type="entry name" value="Caspase-like"/>
    <property type="match status" value="1"/>
</dbReference>
<keyword evidence="5" id="KW-0788">Thiol protease</keyword>
<feature type="region of interest" description="Disordered" evidence="8">
    <location>
        <begin position="1"/>
        <end position="63"/>
    </location>
</feature>
<keyword evidence="3" id="KW-0053">Apoptosis</keyword>
<dbReference type="Proteomes" id="UP000095280">
    <property type="component" value="Unplaced"/>
</dbReference>
<dbReference type="Gene3D" id="1.10.533.10">
    <property type="entry name" value="Death Domain, Fas"/>
    <property type="match status" value="1"/>
</dbReference>
<evidence type="ECO:0000313" key="12">
    <source>
        <dbReference type="Proteomes" id="UP000095280"/>
    </source>
</evidence>
<dbReference type="InterPro" id="IPR016129">
    <property type="entry name" value="Caspase_his_AS"/>
</dbReference>
<dbReference type="PANTHER" id="PTHR47901">
    <property type="entry name" value="CASPASE RECRUITMENT DOMAIN-CONTAINING PROTEIN 18"/>
    <property type="match status" value="1"/>
</dbReference>
<feature type="domain" description="CARD" evidence="11">
    <location>
        <begin position="138"/>
        <end position="218"/>
    </location>
</feature>
<dbReference type="SMART" id="SM00115">
    <property type="entry name" value="CASc"/>
    <property type="match status" value="1"/>
</dbReference>
<dbReference type="GO" id="GO:0006508">
    <property type="term" value="P:proteolysis"/>
    <property type="evidence" value="ECO:0007669"/>
    <property type="project" value="UniProtKB-KW"/>
</dbReference>
<proteinExistence type="inferred from homology"/>
<evidence type="ECO:0000256" key="8">
    <source>
        <dbReference type="SAM" id="MobiDB-lite"/>
    </source>
</evidence>
<keyword evidence="4" id="KW-0378">Hydrolase</keyword>
<feature type="compositionally biased region" description="Basic residues" evidence="8">
    <location>
        <begin position="54"/>
        <end position="63"/>
    </location>
</feature>
<dbReference type="PROSITE" id="PS50209">
    <property type="entry name" value="CARD"/>
    <property type="match status" value="1"/>
</dbReference>
<feature type="compositionally biased region" description="Basic and acidic residues" evidence="8">
    <location>
        <begin position="254"/>
        <end position="265"/>
    </location>
</feature>
<reference evidence="13" key="1">
    <citation type="submission" date="2016-11" db="UniProtKB">
        <authorList>
            <consortium name="WormBaseParasite"/>
        </authorList>
    </citation>
    <scope>IDENTIFICATION</scope>
</reference>
<dbReference type="CDD" id="cd01671">
    <property type="entry name" value="CARD"/>
    <property type="match status" value="1"/>
</dbReference>
<dbReference type="GO" id="GO:0042981">
    <property type="term" value="P:regulation of apoptotic process"/>
    <property type="evidence" value="ECO:0007669"/>
    <property type="project" value="InterPro"/>
</dbReference>
<dbReference type="InterPro" id="IPR029030">
    <property type="entry name" value="Caspase-like_dom_sf"/>
</dbReference>
<organism evidence="12 13">
    <name type="scientific">Macrostomum lignano</name>
    <dbReference type="NCBI Taxonomy" id="282301"/>
    <lineage>
        <taxon>Eukaryota</taxon>
        <taxon>Metazoa</taxon>
        <taxon>Spiralia</taxon>
        <taxon>Lophotrochozoa</taxon>
        <taxon>Platyhelminthes</taxon>
        <taxon>Rhabditophora</taxon>
        <taxon>Macrostomorpha</taxon>
        <taxon>Macrostomida</taxon>
        <taxon>Macrostomidae</taxon>
        <taxon>Macrostomum</taxon>
    </lineage>
</organism>
<dbReference type="WBParaSite" id="maker-uti_cns_0002591-snap-gene-0.6-mRNA-1">
    <property type="protein sequence ID" value="maker-uti_cns_0002591-snap-gene-0.6-mRNA-1"/>
    <property type="gene ID" value="maker-uti_cns_0002591-snap-gene-0.6"/>
</dbReference>
<evidence type="ECO:0000259" key="10">
    <source>
        <dbReference type="PROSITE" id="PS50208"/>
    </source>
</evidence>
<dbReference type="PROSITE" id="PS01122">
    <property type="entry name" value="CASPASE_CYS"/>
    <property type="match status" value="1"/>
</dbReference>
<evidence type="ECO:0000256" key="3">
    <source>
        <dbReference type="ARBA" id="ARBA00022703"/>
    </source>
</evidence>
<dbReference type="Pfam" id="PF00619">
    <property type="entry name" value="CARD"/>
    <property type="match status" value="1"/>
</dbReference>
<comment type="similarity">
    <text evidence="1 7">Belongs to the peptidase C14A family.</text>
</comment>
<dbReference type="InterPro" id="IPR011029">
    <property type="entry name" value="DEATH-like_dom_sf"/>
</dbReference>
<dbReference type="InterPro" id="IPR001309">
    <property type="entry name" value="Pept_C14_p20"/>
</dbReference>
<dbReference type="PROSITE" id="PS01121">
    <property type="entry name" value="CASPASE_HIS"/>
    <property type="match status" value="1"/>
</dbReference>
<dbReference type="PROSITE" id="PS50207">
    <property type="entry name" value="CASPASE_P10"/>
    <property type="match status" value="1"/>
</dbReference>
<dbReference type="InterPro" id="IPR011600">
    <property type="entry name" value="Pept_C14_caspase"/>
</dbReference>
<evidence type="ECO:0000256" key="5">
    <source>
        <dbReference type="ARBA" id="ARBA00022807"/>
    </source>
</evidence>
<evidence type="ECO:0000256" key="2">
    <source>
        <dbReference type="ARBA" id="ARBA00022670"/>
    </source>
</evidence>
<dbReference type="PANTHER" id="PTHR47901:SF8">
    <property type="entry name" value="CASPASE-3"/>
    <property type="match status" value="1"/>
</dbReference>
<feature type="domain" description="Caspase family p20" evidence="10">
    <location>
        <begin position="338"/>
        <end position="460"/>
    </location>
</feature>
<dbReference type="PRINTS" id="PR00376">
    <property type="entry name" value="IL1BCENZYME"/>
</dbReference>
<dbReference type="PROSITE" id="PS50208">
    <property type="entry name" value="CASPASE_P20"/>
    <property type="match status" value="1"/>
</dbReference>
<dbReference type="Gene3D" id="3.40.50.1460">
    <property type="match status" value="1"/>
</dbReference>
<accession>A0A1I8GP16</accession>
<dbReference type="CDD" id="cd00032">
    <property type="entry name" value="CASc"/>
    <property type="match status" value="1"/>
</dbReference>
<evidence type="ECO:0000313" key="13">
    <source>
        <dbReference type="WBParaSite" id="maker-uti_cns_0002591-snap-gene-0.6-mRNA-1"/>
    </source>
</evidence>
<dbReference type="InterPro" id="IPR002138">
    <property type="entry name" value="Pept_C14_p10"/>
</dbReference>
<feature type="compositionally biased region" description="Acidic residues" evidence="8">
    <location>
        <begin position="26"/>
        <end position="39"/>
    </location>
</feature>
<keyword evidence="2" id="KW-0645">Protease</keyword>
<dbReference type="InterPro" id="IPR015917">
    <property type="entry name" value="Pept_C14A"/>
</dbReference>
<feature type="compositionally biased region" description="Low complexity" evidence="8">
    <location>
        <begin position="243"/>
        <end position="253"/>
    </location>
</feature>
<keyword evidence="6" id="KW-0865">Zymogen</keyword>
<sequence length="575" mass="65326">SVRRIRSERAPQVLAVTHDESVELGCSDDDDVDVDDEDAPTGNDARPPAAAASRLRRPASPRPRQRALFAAILGQLRLTVPPGLVESVRHRHRRQAAHCRRLGTAGRVVLAELPAAASNADWRAGRRPPAEPAVPELQARCVLVSQLVADNKLWGLLLERKVFTKPMLERILCQGTPHERRQQLMDDLPRRGPDAFGQFLGILRDTRQQDLADYLDGMDRHLRHGHPLPSEPRPQPRPPSGPSQPAQPSQPQDDPSRRPSVDRSVSRIGVTNQPNIPDDVLSVQEVLERHEDGLEELNFHTCGIIDSTELMPQPVTQQHLTEKSKNDWEFTYQLRSNPKGLLLIISNRDFKRTGTEVDCENLTRVFKNLGYELYRNQVFNDKTAAEMKSLCRDFILDPRHESLDSCVLCILSHGDQGGVIYGRDDLPATEDELFEHFNSDRCRLHNKPKLVIIQACRGSMKDKGHIFDQKIIHSLQEENYSDTMDLEKRVPLYADIVFAHSTTPGFVSWRHELRGSWFIQTIAKTFAAYAHEEHVFDMLTTVNRIVTETFGGRLGYVSMPHPISRLRKKFYFFPK</sequence>
<dbReference type="InterPro" id="IPR002398">
    <property type="entry name" value="Pept_C14"/>
</dbReference>
<keyword evidence="12" id="KW-1185">Reference proteome</keyword>
<dbReference type="SMART" id="SM00114">
    <property type="entry name" value="CARD"/>
    <property type="match status" value="1"/>
</dbReference>
<evidence type="ECO:0000256" key="6">
    <source>
        <dbReference type="ARBA" id="ARBA00023145"/>
    </source>
</evidence>
<feature type="compositionally biased region" description="Pro residues" evidence="8">
    <location>
        <begin position="229"/>
        <end position="242"/>
    </location>
</feature>
<name>A0A1I8GP16_9PLAT</name>
<dbReference type="InterPro" id="IPR001315">
    <property type="entry name" value="CARD"/>
</dbReference>
<protein>
    <submittedName>
        <fullName evidence="13">Caspase-5</fullName>
    </submittedName>
</protein>
<dbReference type="GO" id="GO:0004197">
    <property type="term" value="F:cysteine-type endopeptidase activity"/>
    <property type="evidence" value="ECO:0007669"/>
    <property type="project" value="InterPro"/>
</dbReference>